<gene>
    <name evidence="2" type="ORF">DK843_17275</name>
</gene>
<feature type="domain" description="Thioester reductase (TE)" evidence="1">
    <location>
        <begin position="14"/>
        <end position="252"/>
    </location>
</feature>
<dbReference type="GO" id="GO:0035336">
    <property type="term" value="P:long-chain fatty-acyl-CoA metabolic process"/>
    <property type="evidence" value="ECO:0007669"/>
    <property type="project" value="TreeGrafter"/>
</dbReference>
<dbReference type="CDD" id="cd05263">
    <property type="entry name" value="MupV_like_SDR_e"/>
    <property type="match status" value="1"/>
</dbReference>
<dbReference type="InterPro" id="IPR026055">
    <property type="entry name" value="FAR"/>
</dbReference>
<dbReference type="KEGG" id="chrb:DK843_17275"/>
<dbReference type="Pfam" id="PF07993">
    <property type="entry name" value="NAD_binding_4"/>
    <property type="match status" value="1"/>
</dbReference>
<dbReference type="InterPro" id="IPR013120">
    <property type="entry name" value="FAR_NAD-bd"/>
</dbReference>
<accession>A0A344UKV3</accession>
<protein>
    <recommendedName>
        <fullName evidence="1">Thioester reductase (TE) domain-containing protein</fullName>
    </recommendedName>
</protein>
<sequence>MNLMGGKISGTVLLTGVTGGLGAELLPRLLRRHPDCEVAALTRGGTPRQAQDRLEAALDFARLGPEERARVSLLHGDVSHPRFGLSDADWRALASRVGRVFHLAASVDFDLPLAESRAANVDSAREVLAFCGEAARGMRDFRLNYVSTAYVSGRRRGRLMEDELYLGQTFCNGYEQSKFEAEQLVRQAAARLPLTIYRPSQIIGESSEGRIRKFFGYYEFLKLAERGRMPVLPADPLARPDLVPADYVCEAMLHFDADPGAVGRCYHLTAGLARSLSFERIFSQMYRELAARRPDGKGPAKPRMFRPEELEWMASPEELRRFHLSPLKLLLRTYRAYLESERDFDCEATQASLARAGIALPDIESALRLSAGYALGARFGQTGRAGAARSGAARQPA</sequence>
<organism evidence="2 3">
    <name type="scientific">Chromobacterium phragmitis</name>
    <dbReference type="NCBI Taxonomy" id="2202141"/>
    <lineage>
        <taxon>Bacteria</taxon>
        <taxon>Pseudomonadati</taxon>
        <taxon>Pseudomonadota</taxon>
        <taxon>Betaproteobacteria</taxon>
        <taxon>Neisseriales</taxon>
        <taxon>Chromobacteriaceae</taxon>
        <taxon>Chromobacterium</taxon>
    </lineage>
</organism>
<reference evidence="2 3" key="1">
    <citation type="submission" date="2018-05" db="EMBL/GenBank/DDBJ databases">
        <title>Genome sequencing, assembly and analysis of the novel insecticidal bacterium, Chromobacterium phragmitis.</title>
        <authorList>
            <person name="Sparks M.E."/>
            <person name="Blackburn M.B."/>
            <person name="Gundersen-Rindal D.E."/>
        </authorList>
    </citation>
    <scope>NUCLEOTIDE SEQUENCE [LARGE SCALE GENOMIC DNA]</scope>
    <source>
        <strain evidence="2">IIBBL 274-1</strain>
    </source>
</reference>
<dbReference type="Gene3D" id="3.40.50.720">
    <property type="entry name" value="NAD(P)-binding Rossmann-like Domain"/>
    <property type="match status" value="1"/>
</dbReference>
<dbReference type="InterPro" id="IPR036291">
    <property type="entry name" value="NAD(P)-bd_dom_sf"/>
</dbReference>
<name>A0A344UKV3_9NEIS</name>
<evidence type="ECO:0000313" key="2">
    <source>
        <dbReference type="EMBL" id="AXE35901.1"/>
    </source>
</evidence>
<proteinExistence type="predicted"/>
<dbReference type="RefSeq" id="WP_114073890.1">
    <property type="nucleotide sequence ID" value="NZ_CP029554.1"/>
</dbReference>
<dbReference type="GO" id="GO:0080019">
    <property type="term" value="F:alcohol-forming very long-chain fatty acyl-CoA reductase activity"/>
    <property type="evidence" value="ECO:0007669"/>
    <property type="project" value="InterPro"/>
</dbReference>
<dbReference type="Proteomes" id="UP000252038">
    <property type="component" value="Chromosome"/>
</dbReference>
<evidence type="ECO:0000259" key="1">
    <source>
        <dbReference type="Pfam" id="PF07993"/>
    </source>
</evidence>
<dbReference type="SUPFAM" id="SSF51735">
    <property type="entry name" value="NAD(P)-binding Rossmann-fold domains"/>
    <property type="match status" value="1"/>
</dbReference>
<dbReference type="PANTHER" id="PTHR11011">
    <property type="entry name" value="MALE STERILITY PROTEIN 2-RELATED"/>
    <property type="match status" value="1"/>
</dbReference>
<dbReference type="PANTHER" id="PTHR11011:SF45">
    <property type="entry name" value="FATTY ACYL-COA REDUCTASE CG8306-RELATED"/>
    <property type="match status" value="1"/>
</dbReference>
<evidence type="ECO:0000313" key="3">
    <source>
        <dbReference type="Proteomes" id="UP000252038"/>
    </source>
</evidence>
<dbReference type="AlphaFoldDB" id="A0A344UKV3"/>
<dbReference type="EMBL" id="CP029554">
    <property type="protein sequence ID" value="AXE35901.1"/>
    <property type="molecule type" value="Genomic_DNA"/>
</dbReference>